<organism evidence="3 4">
    <name type="scientific">Vibrio amylolyticus</name>
    <dbReference type="NCBI Taxonomy" id="2847292"/>
    <lineage>
        <taxon>Bacteria</taxon>
        <taxon>Pseudomonadati</taxon>
        <taxon>Pseudomonadota</taxon>
        <taxon>Gammaproteobacteria</taxon>
        <taxon>Vibrionales</taxon>
        <taxon>Vibrionaceae</taxon>
        <taxon>Vibrio</taxon>
    </lineage>
</organism>
<protein>
    <submittedName>
        <fullName evidence="3">DUF1501 domain-containing protein</fullName>
    </submittedName>
</protein>
<dbReference type="InterPro" id="IPR019546">
    <property type="entry name" value="TAT_signal_bac_arc"/>
</dbReference>
<dbReference type="PANTHER" id="PTHR43737">
    <property type="entry name" value="BLL7424 PROTEIN"/>
    <property type="match status" value="1"/>
</dbReference>
<reference evidence="3" key="1">
    <citation type="submission" date="2021-11" db="EMBL/GenBank/DDBJ databases">
        <title>Vibrio ZSDE26 sp. nov. and Vibrio ZSDZ34 sp. nov., isolated from coastal seawater in Qingdao.</title>
        <authorList>
            <person name="Zhang P."/>
        </authorList>
    </citation>
    <scope>NUCLEOTIDE SEQUENCE</scope>
    <source>
        <strain evidence="3">ZSDE26</strain>
    </source>
</reference>
<dbReference type="InterPro" id="IPR010869">
    <property type="entry name" value="DUF1501"/>
</dbReference>
<name>A0A9X1XHY7_9VIBR</name>
<evidence type="ECO:0000256" key="1">
    <source>
        <dbReference type="ARBA" id="ARBA00022729"/>
    </source>
</evidence>
<evidence type="ECO:0000313" key="4">
    <source>
        <dbReference type="Proteomes" id="UP001139559"/>
    </source>
</evidence>
<keyword evidence="1 2" id="KW-0732">Signal</keyword>
<dbReference type="InterPro" id="IPR006311">
    <property type="entry name" value="TAT_signal"/>
</dbReference>
<gene>
    <name evidence="3" type="ORF">KP803_09555</name>
</gene>
<keyword evidence="4" id="KW-1185">Reference proteome</keyword>
<dbReference type="PANTHER" id="PTHR43737:SF1">
    <property type="entry name" value="DUF1501 DOMAIN-CONTAINING PROTEIN"/>
    <property type="match status" value="1"/>
</dbReference>
<feature type="chain" id="PRO_5040952018" evidence="2">
    <location>
        <begin position="31"/>
        <end position="448"/>
    </location>
</feature>
<feature type="signal peptide" evidence="2">
    <location>
        <begin position="1"/>
        <end position="30"/>
    </location>
</feature>
<accession>A0A9X1XHY7</accession>
<comment type="caution">
    <text evidence="3">The sequence shown here is derived from an EMBL/GenBank/DDBJ whole genome shotgun (WGS) entry which is preliminary data.</text>
</comment>
<dbReference type="AlphaFoldDB" id="A0A9X1XHY7"/>
<dbReference type="Proteomes" id="UP001139559">
    <property type="component" value="Unassembled WGS sequence"/>
</dbReference>
<sequence>MSISRRRFLQGTAAAAGVSVLNLTSMPAFAQLFGGCNSTGYRAIVGIDFAGGNDGFNMVIPQALGFDDYKRLRGGLAFEKGDGIKFSSEFHLHPAMAKLNELIKEKELLPVLNVGPMMAPAMEAVTNEKVMPGHLFSHNHQSTMVQSSARLKLAKNGFGALGEQTFEGVSRGFDNYSSLFDIGGGQVWTNSLGMQSNSVGSSAPGDIFLKTDNPEEIRRDRALFNAIQKPEYYQHKFEKHYAKIAEGAQETHERMSGIFATDTHGEFPDTHIGRQLQAVLQLIVNNDGNFGHQRQYFSCKLGGFDTHSNQLATHERLLGEYAEAIAAFHQALRLHNLADSVTSFTHSEFGRTLIPNGTGGTDHGWGSHSFVIGGAVDGSKTIGTYPILDEGSTLLLSRGRVVPTTSTDQVHASLLVWLGMDPNEIDNIFPALVEGGFEEKTLDLFKCA</sequence>
<dbReference type="NCBIfam" id="TIGR01409">
    <property type="entry name" value="TAT_signal_seq"/>
    <property type="match status" value="1"/>
</dbReference>
<evidence type="ECO:0000313" key="3">
    <source>
        <dbReference type="EMBL" id="MCK6263517.1"/>
    </source>
</evidence>
<evidence type="ECO:0000256" key="2">
    <source>
        <dbReference type="SAM" id="SignalP"/>
    </source>
</evidence>
<proteinExistence type="predicted"/>
<dbReference type="PROSITE" id="PS51318">
    <property type="entry name" value="TAT"/>
    <property type="match status" value="1"/>
</dbReference>
<dbReference type="Pfam" id="PF07394">
    <property type="entry name" value="DUF1501"/>
    <property type="match status" value="1"/>
</dbReference>
<dbReference type="EMBL" id="JAJHVV010000005">
    <property type="protein sequence ID" value="MCK6263517.1"/>
    <property type="molecule type" value="Genomic_DNA"/>
</dbReference>
<dbReference type="RefSeq" id="WP_248008601.1">
    <property type="nucleotide sequence ID" value="NZ_JAJHVV010000005.1"/>
</dbReference>